<dbReference type="InterPro" id="IPR043148">
    <property type="entry name" value="TagF_C"/>
</dbReference>
<keyword evidence="2" id="KW-1185">Reference proteome</keyword>
<name>B2A094_OPITP</name>
<dbReference type="GO" id="GO:0016020">
    <property type="term" value="C:membrane"/>
    <property type="evidence" value="ECO:0007669"/>
    <property type="project" value="InterPro"/>
</dbReference>
<evidence type="ECO:0000313" key="1">
    <source>
        <dbReference type="EMBL" id="ACB77430.1"/>
    </source>
</evidence>
<gene>
    <name evidence="1" type="ordered locus">Oter_4156</name>
</gene>
<dbReference type="Gene3D" id="3.40.50.12580">
    <property type="match status" value="1"/>
</dbReference>
<dbReference type="Pfam" id="PF04464">
    <property type="entry name" value="Glyphos_transf"/>
    <property type="match status" value="1"/>
</dbReference>
<dbReference type="GO" id="GO:0047355">
    <property type="term" value="F:CDP-glycerol glycerophosphotransferase activity"/>
    <property type="evidence" value="ECO:0007669"/>
    <property type="project" value="InterPro"/>
</dbReference>
<protein>
    <submittedName>
        <fullName evidence="1">CDP-glycerol:poly(Glycerophosphate) glycerophosphotransferase</fullName>
    </submittedName>
</protein>
<evidence type="ECO:0000313" key="2">
    <source>
        <dbReference type="Proteomes" id="UP000007013"/>
    </source>
</evidence>
<dbReference type="SUPFAM" id="SSF53756">
    <property type="entry name" value="UDP-Glycosyltransferase/glycogen phosphorylase"/>
    <property type="match status" value="1"/>
</dbReference>
<dbReference type="OrthoDB" id="1522454at2"/>
<dbReference type="InterPro" id="IPR007554">
    <property type="entry name" value="Glycerophosphate_synth"/>
</dbReference>
<sequence>MRIGIYYRHSFHQAIFASTISALEGAHRCLATSDTGELTRFRPHVIVAGEDLTYLHLRAHLPFTRFVHTRHGLANKGTPARSFRAADYVCLTSDYVRDEFLAQGIRPRRAYWVTGYVQMDNLFSAGRPPQIPAGRKVVLYAPTWHDGLSSLPLLGERVVELLHGDRSDTFVAIKPHPLVQEGKDPRLAPWLDTLRRACAGRPDTYLIENRAEDIMPWLKAADVLVSDASSVQLEYLALDRPLVLIDNPEHTRSPHYDPKGLEWAWRDMGERLSDVAHLPAALATALDDPRQRHEKRALYRERLFGAQCDGRSGERLAQRIDQLESEVASEAQLLAVSPFGRAFHTCLPHLRNASRTFKRLLRSA</sequence>
<dbReference type="AlphaFoldDB" id="B2A094"/>
<dbReference type="EMBL" id="CP001032">
    <property type="protein sequence ID" value="ACB77430.1"/>
    <property type="molecule type" value="Genomic_DNA"/>
</dbReference>
<dbReference type="eggNOG" id="COG1887">
    <property type="taxonomic scope" value="Bacteria"/>
</dbReference>
<organism evidence="1 2">
    <name type="scientific">Opitutus terrae (strain DSM 11246 / JCM 15787 / PB90-1)</name>
    <dbReference type="NCBI Taxonomy" id="452637"/>
    <lineage>
        <taxon>Bacteria</taxon>
        <taxon>Pseudomonadati</taxon>
        <taxon>Verrucomicrobiota</taxon>
        <taxon>Opitutia</taxon>
        <taxon>Opitutales</taxon>
        <taxon>Opitutaceae</taxon>
        <taxon>Opitutus</taxon>
    </lineage>
</organism>
<proteinExistence type="predicted"/>
<dbReference type="STRING" id="452637.Oter_4156"/>
<dbReference type="KEGG" id="ote:Oter_4156"/>
<dbReference type="HOGENOM" id="CLU_760399_0_0_0"/>
<dbReference type="RefSeq" id="WP_012376958.1">
    <property type="nucleotide sequence ID" value="NC_010571.1"/>
</dbReference>
<keyword evidence="1" id="KW-0808">Transferase</keyword>
<reference evidence="1 2" key="1">
    <citation type="journal article" date="2011" name="J. Bacteriol.">
        <title>Genome sequence of the verrucomicrobium Opitutus terrae PB90-1, an abundant inhabitant of rice paddy soil ecosystems.</title>
        <authorList>
            <person name="van Passel M.W."/>
            <person name="Kant R."/>
            <person name="Palva A."/>
            <person name="Copeland A."/>
            <person name="Lucas S."/>
            <person name="Lapidus A."/>
            <person name="Glavina del Rio T."/>
            <person name="Pitluck S."/>
            <person name="Goltsman E."/>
            <person name="Clum A."/>
            <person name="Sun H."/>
            <person name="Schmutz J."/>
            <person name="Larimer F.W."/>
            <person name="Land M.L."/>
            <person name="Hauser L."/>
            <person name="Kyrpides N."/>
            <person name="Mikhailova N."/>
            <person name="Richardson P.P."/>
            <person name="Janssen P.H."/>
            <person name="de Vos W.M."/>
            <person name="Smidt H."/>
        </authorList>
    </citation>
    <scope>NUCLEOTIDE SEQUENCE [LARGE SCALE GENOMIC DNA]</scope>
    <source>
        <strain evidence="2">DSM 11246 / JCM 15787 / PB90-1</strain>
    </source>
</reference>
<accession>B2A094</accession>
<dbReference type="Proteomes" id="UP000007013">
    <property type="component" value="Chromosome"/>
</dbReference>